<feature type="region of interest" description="Disordered" evidence="1">
    <location>
        <begin position="1"/>
        <end position="47"/>
    </location>
</feature>
<accession>A0A699QK36</accession>
<evidence type="ECO:0000256" key="1">
    <source>
        <dbReference type="SAM" id="MobiDB-lite"/>
    </source>
</evidence>
<proteinExistence type="predicted"/>
<evidence type="ECO:0000313" key="2">
    <source>
        <dbReference type="EMBL" id="GFC67575.1"/>
    </source>
</evidence>
<protein>
    <submittedName>
        <fullName evidence="2">Uncharacterized protein</fullName>
    </submittedName>
</protein>
<feature type="non-terminal residue" evidence="2">
    <location>
        <position position="1"/>
    </location>
</feature>
<comment type="caution">
    <text evidence="2">The sequence shown here is derived from an EMBL/GenBank/DDBJ whole genome shotgun (WGS) entry which is preliminary data.</text>
</comment>
<sequence length="228" mass="25588">TKKGGEHASASTPSETATEGAGRSTKRSQSRQLSVSESAFAEEPVQTTCQMEEPLHSVFETVAQGDAQSWISDIARQTDAHSSFNELLDTPIDFSNFIMNRLNVDTLTPELLAGPTYELMRGSCNSPTELEYHLEEPLPLIPNNRGRRVIPFDHFINNDLEYLRGGASSRKYTTSVTKTKAADYRHIKWIEGLVPRAMWIHQPIDYNKYALWGVSHWAETSAVLWVCS</sequence>
<organism evidence="2">
    <name type="scientific">Tanacetum cinerariifolium</name>
    <name type="common">Dalmatian daisy</name>
    <name type="synonym">Chrysanthemum cinerariifolium</name>
    <dbReference type="NCBI Taxonomy" id="118510"/>
    <lineage>
        <taxon>Eukaryota</taxon>
        <taxon>Viridiplantae</taxon>
        <taxon>Streptophyta</taxon>
        <taxon>Embryophyta</taxon>
        <taxon>Tracheophyta</taxon>
        <taxon>Spermatophyta</taxon>
        <taxon>Magnoliopsida</taxon>
        <taxon>eudicotyledons</taxon>
        <taxon>Gunneridae</taxon>
        <taxon>Pentapetalae</taxon>
        <taxon>asterids</taxon>
        <taxon>campanulids</taxon>
        <taxon>Asterales</taxon>
        <taxon>Asteraceae</taxon>
        <taxon>Asteroideae</taxon>
        <taxon>Anthemideae</taxon>
        <taxon>Anthemidinae</taxon>
        <taxon>Tanacetum</taxon>
    </lineage>
</organism>
<dbReference type="EMBL" id="BKCJ011016079">
    <property type="protein sequence ID" value="GFC67575.1"/>
    <property type="molecule type" value="Genomic_DNA"/>
</dbReference>
<dbReference type="AlphaFoldDB" id="A0A699QK36"/>
<gene>
    <name evidence="2" type="ORF">Tci_839545</name>
</gene>
<reference evidence="2" key="1">
    <citation type="journal article" date="2019" name="Sci. Rep.">
        <title>Draft genome of Tanacetum cinerariifolium, the natural source of mosquito coil.</title>
        <authorList>
            <person name="Yamashiro T."/>
            <person name="Shiraishi A."/>
            <person name="Satake H."/>
            <person name="Nakayama K."/>
        </authorList>
    </citation>
    <scope>NUCLEOTIDE SEQUENCE</scope>
</reference>
<name>A0A699QK36_TANCI</name>